<dbReference type="EMBL" id="CAJNRF010002884">
    <property type="protein sequence ID" value="CAF2044081.1"/>
    <property type="molecule type" value="Genomic_DNA"/>
</dbReference>
<feature type="compositionally biased region" description="Basic residues" evidence="1">
    <location>
        <begin position="104"/>
        <end position="123"/>
    </location>
</feature>
<proteinExistence type="predicted"/>
<evidence type="ECO:0000256" key="1">
    <source>
        <dbReference type="SAM" id="MobiDB-lite"/>
    </source>
</evidence>
<dbReference type="Proteomes" id="UP000663856">
    <property type="component" value="Unassembled WGS sequence"/>
</dbReference>
<feature type="compositionally biased region" description="Polar residues" evidence="1">
    <location>
        <begin position="37"/>
        <end position="54"/>
    </location>
</feature>
<feature type="compositionally biased region" description="Polar residues" evidence="1">
    <location>
        <begin position="85"/>
        <end position="100"/>
    </location>
</feature>
<keyword evidence="4" id="KW-1185">Reference proteome</keyword>
<accession>A0A820AHC4</accession>
<dbReference type="Proteomes" id="UP000663866">
    <property type="component" value="Unassembled WGS sequence"/>
</dbReference>
<evidence type="ECO:0000313" key="4">
    <source>
        <dbReference type="Proteomes" id="UP000663866"/>
    </source>
</evidence>
<organism evidence="3 4">
    <name type="scientific">Rotaria magnacalcarata</name>
    <dbReference type="NCBI Taxonomy" id="392030"/>
    <lineage>
        <taxon>Eukaryota</taxon>
        <taxon>Metazoa</taxon>
        <taxon>Spiralia</taxon>
        <taxon>Gnathifera</taxon>
        <taxon>Rotifera</taxon>
        <taxon>Eurotatoria</taxon>
        <taxon>Bdelloidea</taxon>
        <taxon>Philodinida</taxon>
        <taxon>Philodinidae</taxon>
        <taxon>Rotaria</taxon>
    </lineage>
</organism>
<evidence type="ECO:0000313" key="2">
    <source>
        <dbReference type="EMBL" id="CAF2044081.1"/>
    </source>
</evidence>
<dbReference type="EMBL" id="CAJOBG010006388">
    <property type="protein sequence ID" value="CAF4185509.1"/>
    <property type="molecule type" value="Genomic_DNA"/>
</dbReference>
<feature type="compositionally biased region" description="Polar residues" evidence="1">
    <location>
        <begin position="136"/>
        <end position="151"/>
    </location>
</feature>
<gene>
    <name evidence="3" type="ORF">OVN521_LOCUS25529</name>
    <name evidence="2" type="ORF">WKI299_LOCUS8865</name>
</gene>
<sequence>MQTSTPNGKNDFRSQVEIARRLPLPNSGEDDDPQPDISMSTLTELESQIETDSMTEYFDATMNQDTRRPSAKRQWENLSTEESDSSTSRAPSTQPATTEQTTRRPPRKQRSTTLTRTRRLVLKRQREALSTEESDPSTSHASIAESITTDQVIRRPPSKRQRRMPARYLD</sequence>
<feature type="compositionally biased region" description="Basic and acidic residues" evidence="1">
    <location>
        <begin position="10"/>
        <end position="20"/>
    </location>
</feature>
<protein>
    <submittedName>
        <fullName evidence="3">Uncharacterized protein</fullName>
    </submittedName>
</protein>
<comment type="caution">
    <text evidence="3">The sequence shown here is derived from an EMBL/GenBank/DDBJ whole genome shotgun (WGS) entry which is preliminary data.</text>
</comment>
<feature type="compositionally biased region" description="Basic residues" evidence="1">
    <location>
        <begin position="156"/>
        <end position="170"/>
    </location>
</feature>
<feature type="region of interest" description="Disordered" evidence="1">
    <location>
        <begin position="1"/>
        <end position="170"/>
    </location>
</feature>
<dbReference type="AlphaFoldDB" id="A0A820AHC4"/>
<reference evidence="3" key="1">
    <citation type="submission" date="2021-02" db="EMBL/GenBank/DDBJ databases">
        <authorList>
            <person name="Nowell W R."/>
        </authorList>
    </citation>
    <scope>NUCLEOTIDE SEQUENCE</scope>
</reference>
<evidence type="ECO:0000313" key="3">
    <source>
        <dbReference type="EMBL" id="CAF4185509.1"/>
    </source>
</evidence>
<name>A0A820AHC4_9BILA</name>